<dbReference type="OrthoDB" id="17560at2759"/>
<dbReference type="InterPro" id="IPR002925">
    <property type="entry name" value="Dienelactn_hydro"/>
</dbReference>
<name>A0A9N8ZRI3_9GLOM</name>
<dbReference type="EMBL" id="CAJVPS010000710">
    <property type="protein sequence ID" value="CAG8504420.1"/>
    <property type="molecule type" value="Genomic_DNA"/>
</dbReference>
<protein>
    <submittedName>
        <fullName evidence="2">11262_t:CDS:1</fullName>
    </submittedName>
</protein>
<dbReference type="PANTHER" id="PTHR47668">
    <property type="entry name" value="DIENELACTONE HYDROLASE FAMILY PROTEIN (AFU_ORTHOLOGUE AFUA_6G01940)"/>
    <property type="match status" value="1"/>
</dbReference>
<dbReference type="SUPFAM" id="SSF53474">
    <property type="entry name" value="alpha/beta-Hydrolases"/>
    <property type="match status" value="1"/>
</dbReference>
<evidence type="ECO:0000313" key="2">
    <source>
        <dbReference type="EMBL" id="CAG8504420.1"/>
    </source>
</evidence>
<gene>
    <name evidence="2" type="ORF">ALEPTO_LOCUS3650</name>
</gene>
<feature type="non-terminal residue" evidence="2">
    <location>
        <position position="1"/>
    </location>
</feature>
<accession>A0A9N8ZRI3</accession>
<keyword evidence="3" id="KW-1185">Reference proteome</keyword>
<dbReference type="Gene3D" id="3.40.50.1820">
    <property type="entry name" value="alpha/beta hydrolase"/>
    <property type="match status" value="1"/>
</dbReference>
<dbReference type="InterPro" id="IPR029058">
    <property type="entry name" value="AB_hydrolase_fold"/>
</dbReference>
<comment type="caution">
    <text evidence="2">The sequence shown here is derived from an EMBL/GenBank/DDBJ whole genome shotgun (WGS) entry which is preliminary data.</text>
</comment>
<reference evidence="2" key="1">
    <citation type="submission" date="2021-06" db="EMBL/GenBank/DDBJ databases">
        <authorList>
            <person name="Kallberg Y."/>
            <person name="Tangrot J."/>
            <person name="Rosling A."/>
        </authorList>
    </citation>
    <scope>NUCLEOTIDE SEQUENCE</scope>
    <source>
        <strain evidence="2">FL130A</strain>
    </source>
</reference>
<dbReference type="Proteomes" id="UP000789508">
    <property type="component" value="Unassembled WGS sequence"/>
</dbReference>
<dbReference type="PANTHER" id="PTHR47668:SF1">
    <property type="entry name" value="DIENELACTONE HYDROLASE DOMAIN-CONTAINING PROTEIN-RELATED"/>
    <property type="match status" value="1"/>
</dbReference>
<proteinExistence type="predicted"/>
<sequence>MPNTTYFSPTVNVPQIRPEQTSRGSYITIHGIKVYTIGPQVRNAVIVAHDKFGQTPQMEQICDMIAGQGYKVFMPYLFGDELPYTRERAIRESSKQCYEWFMGIVTSETTFERIHLIMKKILTTLQGQGFIHFGIFGAGGGGKLASIAAAECDLFSAAVFVHTPWFSLADLKDIRCPVAILTAGDLEDMATIKSLQMTPSSSVKKYFPHIMLHMRFPEMKYGWVGSLGDWTNPFIAERTTE</sequence>
<dbReference type="Pfam" id="PF01738">
    <property type="entry name" value="DLH"/>
    <property type="match status" value="1"/>
</dbReference>
<dbReference type="GO" id="GO:0016787">
    <property type="term" value="F:hydrolase activity"/>
    <property type="evidence" value="ECO:0007669"/>
    <property type="project" value="InterPro"/>
</dbReference>
<evidence type="ECO:0000313" key="3">
    <source>
        <dbReference type="Proteomes" id="UP000789508"/>
    </source>
</evidence>
<evidence type="ECO:0000259" key="1">
    <source>
        <dbReference type="Pfam" id="PF01738"/>
    </source>
</evidence>
<dbReference type="AlphaFoldDB" id="A0A9N8ZRI3"/>
<organism evidence="2 3">
    <name type="scientific">Ambispora leptoticha</name>
    <dbReference type="NCBI Taxonomy" id="144679"/>
    <lineage>
        <taxon>Eukaryota</taxon>
        <taxon>Fungi</taxon>
        <taxon>Fungi incertae sedis</taxon>
        <taxon>Mucoromycota</taxon>
        <taxon>Glomeromycotina</taxon>
        <taxon>Glomeromycetes</taxon>
        <taxon>Archaeosporales</taxon>
        <taxon>Ambisporaceae</taxon>
        <taxon>Ambispora</taxon>
    </lineage>
</organism>
<feature type="domain" description="Dienelactone hydrolase" evidence="1">
    <location>
        <begin position="34"/>
        <end position="185"/>
    </location>
</feature>